<gene>
    <name evidence="5" type="ORF">OKJ99_28140</name>
</gene>
<name>A0ABU6FCM0_9ACTN</name>
<dbReference type="SUPFAM" id="SSF53383">
    <property type="entry name" value="PLP-dependent transferases"/>
    <property type="match status" value="1"/>
</dbReference>
<proteinExistence type="predicted"/>
<evidence type="ECO:0000256" key="2">
    <source>
        <dbReference type="ARBA" id="ARBA00022898"/>
    </source>
</evidence>
<dbReference type="PANTHER" id="PTHR32328">
    <property type="entry name" value="L-SERYL-TRNA(SEC) SELENIUM TRANSFERASE"/>
    <property type="match status" value="1"/>
</dbReference>
<evidence type="ECO:0000256" key="3">
    <source>
        <dbReference type="SAM" id="SignalP"/>
    </source>
</evidence>
<keyword evidence="6" id="KW-1185">Reference proteome</keyword>
<dbReference type="InterPro" id="IPR015424">
    <property type="entry name" value="PyrdxlP-dep_Trfase"/>
</dbReference>
<dbReference type="InterPro" id="IPR015421">
    <property type="entry name" value="PyrdxlP-dep_Trfase_major"/>
</dbReference>
<dbReference type="RefSeq" id="WP_326020505.1">
    <property type="nucleotide sequence ID" value="NZ_JAOZYC010000146.1"/>
</dbReference>
<dbReference type="EMBL" id="JAOZYC010000146">
    <property type="protein sequence ID" value="MEB8341372.1"/>
    <property type="molecule type" value="Genomic_DNA"/>
</dbReference>
<keyword evidence="2" id="KW-0663">Pyridoxal phosphate</keyword>
<dbReference type="PANTHER" id="PTHR32328:SF0">
    <property type="entry name" value="L-SERYL-TRNA(SEC) SELENIUM TRANSFERASE"/>
    <property type="match status" value="1"/>
</dbReference>
<evidence type="ECO:0000259" key="4">
    <source>
        <dbReference type="Pfam" id="PF00266"/>
    </source>
</evidence>
<comment type="caution">
    <text evidence="5">The sequence shown here is derived from an EMBL/GenBank/DDBJ whole genome shotgun (WGS) entry which is preliminary data.</text>
</comment>
<accession>A0ABU6FCM0</accession>
<keyword evidence="5" id="KW-0032">Aminotransferase</keyword>
<dbReference type="NCBIfam" id="TIGR01409">
    <property type="entry name" value="TAT_signal_seq"/>
    <property type="match status" value="1"/>
</dbReference>
<keyword evidence="3" id="KW-0732">Signal</keyword>
<dbReference type="InterPro" id="IPR019546">
    <property type="entry name" value="TAT_signal_bac_arc"/>
</dbReference>
<dbReference type="GO" id="GO:0008483">
    <property type="term" value="F:transaminase activity"/>
    <property type="evidence" value="ECO:0007669"/>
    <property type="project" value="UniProtKB-KW"/>
</dbReference>
<dbReference type="Gene3D" id="3.40.640.10">
    <property type="entry name" value="Type I PLP-dependent aspartate aminotransferase-like (Major domain)"/>
    <property type="match status" value="1"/>
</dbReference>
<evidence type="ECO:0000256" key="1">
    <source>
        <dbReference type="ARBA" id="ARBA00001933"/>
    </source>
</evidence>
<organism evidence="5 6">
    <name type="scientific">Streptomyces endophyticus</name>
    <dbReference type="NCBI Taxonomy" id="714166"/>
    <lineage>
        <taxon>Bacteria</taxon>
        <taxon>Bacillati</taxon>
        <taxon>Actinomycetota</taxon>
        <taxon>Actinomycetes</taxon>
        <taxon>Kitasatosporales</taxon>
        <taxon>Streptomycetaceae</taxon>
        <taxon>Streptomyces</taxon>
    </lineage>
</organism>
<feature type="signal peptide" evidence="3">
    <location>
        <begin position="1"/>
        <end position="34"/>
    </location>
</feature>
<feature type="domain" description="Aminotransferase class V" evidence="4">
    <location>
        <begin position="184"/>
        <end position="277"/>
    </location>
</feature>
<sequence>MRTDPVTRRTMLGRSAAAGGALTLGALLPGEAMAAGRSTGTADATANAAAAAKKGGYERIGVRPLINGRGTYTVLSGSLILPEVREAIDAASRQYVQLDELADGVGRRLGELTGAGFGMVSSGCSAALTHASAACTAGGNPDLHIQIPDLRGFTKTEAVIPKHSRNVYEAAISAVGLKVVEVDTREEMKAALGPQTALVYVFAMPRVDESELDLKTIAELAHAEDVPVLVDAAAEVLTIPNVHLERGADLVAYSGGKALRGPQSAGMLLGREDLVRAAWVHSAPHHGYARGFKVGKEEAMGMLAAVEMWVRRDHKAEYAKWTSWLKTIAKRVSAAVPGVTSELVQPEGLSNRTPTLNLYWDAEKRGVVGQTIVDALWEGEPRIAINPASGKNPGQSGLAVTPYMLEPGDEKTIADHIVRRLKNPPPAPAKPKPPSVDASGTWSLEITYAAGSSSEHGLTLKQDGAKLTGTHRGDFVSRAATGSVSADEVTVRSSYGEEHGDSLSYAFTGKLSGDEMSGRVDLGEYLKGSWKATRTS</sequence>
<keyword evidence="5" id="KW-0808">Transferase</keyword>
<evidence type="ECO:0000313" key="6">
    <source>
        <dbReference type="Proteomes" id="UP001354931"/>
    </source>
</evidence>
<comment type="cofactor">
    <cofactor evidence="1">
        <name>pyridoxal 5'-phosphate</name>
        <dbReference type="ChEBI" id="CHEBI:597326"/>
    </cofactor>
</comment>
<dbReference type="InterPro" id="IPR006311">
    <property type="entry name" value="TAT_signal"/>
</dbReference>
<protein>
    <submittedName>
        <fullName evidence="5">Aminotransferase class V-fold PLP-dependent enzyme</fullName>
    </submittedName>
</protein>
<dbReference type="InterPro" id="IPR000192">
    <property type="entry name" value="Aminotrans_V_dom"/>
</dbReference>
<dbReference type="PROSITE" id="PS51318">
    <property type="entry name" value="TAT"/>
    <property type="match status" value="1"/>
</dbReference>
<evidence type="ECO:0000313" key="5">
    <source>
        <dbReference type="EMBL" id="MEB8341372.1"/>
    </source>
</evidence>
<dbReference type="Proteomes" id="UP001354931">
    <property type="component" value="Unassembled WGS sequence"/>
</dbReference>
<feature type="chain" id="PRO_5047534779" evidence="3">
    <location>
        <begin position="35"/>
        <end position="536"/>
    </location>
</feature>
<dbReference type="Pfam" id="PF00266">
    <property type="entry name" value="Aminotran_5"/>
    <property type="match status" value="1"/>
</dbReference>
<reference evidence="5 6" key="1">
    <citation type="submission" date="2022-10" db="EMBL/GenBank/DDBJ databases">
        <authorList>
            <person name="Xie J."/>
            <person name="Shen N."/>
        </authorList>
    </citation>
    <scope>NUCLEOTIDE SEQUENCE [LARGE SCALE GENOMIC DNA]</scope>
    <source>
        <strain evidence="5 6">YIM65594</strain>
    </source>
</reference>